<dbReference type="Proteomes" id="UP000193920">
    <property type="component" value="Unassembled WGS sequence"/>
</dbReference>
<dbReference type="Gene3D" id="3.30.50.10">
    <property type="entry name" value="Erythroid Transcription Factor GATA-1, subunit A"/>
    <property type="match status" value="1"/>
</dbReference>
<dbReference type="InterPro" id="IPR013088">
    <property type="entry name" value="Znf_NHR/GATA"/>
</dbReference>
<dbReference type="SUPFAM" id="SSF57903">
    <property type="entry name" value="FYVE/PHD zinc finger"/>
    <property type="match status" value="1"/>
</dbReference>
<reference evidence="7 8" key="1">
    <citation type="submission" date="2016-08" db="EMBL/GenBank/DDBJ databases">
        <title>A Parts List for Fungal Cellulosomes Revealed by Comparative Genomics.</title>
        <authorList>
            <consortium name="DOE Joint Genome Institute"/>
            <person name="Haitjema C.H."/>
            <person name="Gilmore S.P."/>
            <person name="Henske J.K."/>
            <person name="Solomon K.V."/>
            <person name="De Groot R."/>
            <person name="Kuo A."/>
            <person name="Mondo S.J."/>
            <person name="Salamov A.A."/>
            <person name="Labutti K."/>
            <person name="Zhao Z."/>
            <person name="Chiniquy J."/>
            <person name="Barry K."/>
            <person name="Brewer H.M."/>
            <person name="Purvine S.O."/>
            <person name="Wright A.T."/>
            <person name="Boxma B."/>
            <person name="Van Alen T."/>
            <person name="Hackstein J.H."/>
            <person name="Baker S.E."/>
            <person name="Grigoriev I.V."/>
            <person name="O'Malley M.A."/>
        </authorList>
    </citation>
    <scope>NUCLEOTIDE SEQUENCE [LARGE SCALE GENOMIC DNA]</scope>
    <source>
        <strain evidence="7 8">G1</strain>
    </source>
</reference>
<dbReference type="SMART" id="SM00401">
    <property type="entry name" value="ZnF_GATA"/>
    <property type="match status" value="1"/>
</dbReference>
<evidence type="ECO:0000313" key="7">
    <source>
        <dbReference type="EMBL" id="ORY23602.1"/>
    </source>
</evidence>
<feature type="compositionally biased region" description="Basic and acidic residues" evidence="4">
    <location>
        <begin position="340"/>
        <end position="353"/>
    </location>
</feature>
<dbReference type="EMBL" id="MCOG01000232">
    <property type="protein sequence ID" value="ORY23602.1"/>
    <property type="molecule type" value="Genomic_DNA"/>
</dbReference>
<dbReference type="InterPro" id="IPR001965">
    <property type="entry name" value="Znf_PHD"/>
</dbReference>
<feature type="region of interest" description="Disordered" evidence="4">
    <location>
        <begin position="1"/>
        <end position="34"/>
    </location>
</feature>
<dbReference type="OrthoDB" id="5863171at2759"/>
<dbReference type="Pfam" id="PF00320">
    <property type="entry name" value="GATA"/>
    <property type="match status" value="1"/>
</dbReference>
<feature type="domain" description="GATA-type" evidence="6">
    <location>
        <begin position="177"/>
        <end position="228"/>
    </location>
</feature>
<dbReference type="InterPro" id="IPR013083">
    <property type="entry name" value="Znf_RING/FYVE/PHD"/>
</dbReference>
<evidence type="ECO:0000256" key="4">
    <source>
        <dbReference type="SAM" id="MobiDB-lite"/>
    </source>
</evidence>
<gene>
    <name evidence="7" type="ORF">LY90DRAFT_675505</name>
</gene>
<keyword evidence="8" id="KW-1185">Reference proteome</keyword>
<keyword evidence="3" id="KW-0862">Zinc</keyword>
<dbReference type="InterPro" id="IPR000679">
    <property type="entry name" value="Znf_GATA"/>
</dbReference>
<dbReference type="AlphaFoldDB" id="A0A1Y2AM86"/>
<dbReference type="SMART" id="SM00249">
    <property type="entry name" value="PHD"/>
    <property type="match status" value="1"/>
</dbReference>
<feature type="region of interest" description="Disordered" evidence="4">
    <location>
        <begin position="338"/>
        <end position="369"/>
    </location>
</feature>
<dbReference type="Gene3D" id="6.10.250.3170">
    <property type="match status" value="1"/>
</dbReference>
<feature type="domain" description="Zinc finger PHD-type" evidence="5">
    <location>
        <begin position="244"/>
        <end position="295"/>
    </location>
</feature>
<evidence type="ECO:0000256" key="2">
    <source>
        <dbReference type="ARBA" id="ARBA00022771"/>
    </source>
</evidence>
<dbReference type="InterPro" id="IPR011011">
    <property type="entry name" value="Znf_FYVE_PHD"/>
</dbReference>
<dbReference type="SUPFAM" id="SSF57716">
    <property type="entry name" value="Glucocorticoid receptor-like (DNA-binding domain)"/>
    <property type="match status" value="1"/>
</dbReference>
<evidence type="ECO:0000259" key="6">
    <source>
        <dbReference type="SMART" id="SM00401"/>
    </source>
</evidence>
<organism evidence="7 8">
    <name type="scientific">Neocallimastix californiae</name>
    <dbReference type="NCBI Taxonomy" id="1754190"/>
    <lineage>
        <taxon>Eukaryota</taxon>
        <taxon>Fungi</taxon>
        <taxon>Fungi incertae sedis</taxon>
        <taxon>Chytridiomycota</taxon>
        <taxon>Chytridiomycota incertae sedis</taxon>
        <taxon>Neocallimastigomycetes</taxon>
        <taxon>Neocallimastigales</taxon>
        <taxon>Neocallimastigaceae</taxon>
        <taxon>Neocallimastix</taxon>
    </lineage>
</organism>
<dbReference type="GO" id="GO:0043565">
    <property type="term" value="F:sequence-specific DNA binding"/>
    <property type="evidence" value="ECO:0007669"/>
    <property type="project" value="InterPro"/>
</dbReference>
<name>A0A1Y2AM86_9FUNG</name>
<keyword evidence="2" id="KW-0863">Zinc-finger</keyword>
<evidence type="ECO:0000256" key="3">
    <source>
        <dbReference type="ARBA" id="ARBA00022833"/>
    </source>
</evidence>
<feature type="compositionally biased region" description="Low complexity" evidence="4">
    <location>
        <begin position="17"/>
        <end position="26"/>
    </location>
</feature>
<accession>A0A1Y2AM86</accession>
<dbReference type="GO" id="GO:0006355">
    <property type="term" value="P:regulation of DNA-templated transcription"/>
    <property type="evidence" value="ECO:0007669"/>
    <property type="project" value="InterPro"/>
</dbReference>
<evidence type="ECO:0000313" key="8">
    <source>
        <dbReference type="Proteomes" id="UP000193920"/>
    </source>
</evidence>
<dbReference type="GO" id="GO:0008270">
    <property type="term" value="F:zinc ion binding"/>
    <property type="evidence" value="ECO:0007669"/>
    <property type="project" value="UniProtKB-KW"/>
</dbReference>
<evidence type="ECO:0008006" key="9">
    <source>
        <dbReference type="Google" id="ProtNLM"/>
    </source>
</evidence>
<keyword evidence="1" id="KW-0479">Metal-binding</keyword>
<dbReference type="STRING" id="1754190.A0A1Y2AM86"/>
<dbReference type="Gene3D" id="3.30.40.10">
    <property type="entry name" value="Zinc/RING finger domain, C3HC4 (zinc finger)"/>
    <property type="match status" value="1"/>
</dbReference>
<evidence type="ECO:0000259" key="5">
    <source>
        <dbReference type="SMART" id="SM00249"/>
    </source>
</evidence>
<comment type="caution">
    <text evidence="7">The sequence shown here is derived from an EMBL/GenBank/DDBJ whole genome shotgun (WGS) entry which is preliminary data.</text>
</comment>
<proteinExistence type="predicted"/>
<dbReference type="CDD" id="cd00202">
    <property type="entry name" value="ZnF_GATA"/>
    <property type="match status" value="1"/>
</dbReference>
<evidence type="ECO:0000256" key="1">
    <source>
        <dbReference type="ARBA" id="ARBA00022723"/>
    </source>
</evidence>
<sequence length="528" mass="60474">MLGSNSIPKNQKKNKNKSSNSNYTKNGKNKKIESNTYDVYDIEQSTSKRKRRTIKIKNLKSNEKINNIDIIEDIDKVTTRFENNNEIDESNEKDILPPLSPISIASDNGESAIGINNVSTKEDVIIINENATSSKTSTSNHDTTIIDNNNDNEDVEIIGEKYVKYSTQPTVFETFSKNNVLWCHYCGTTQTSSWRHGPWGKKSLCNKHGCDYKGYGFTVIQPRLDLSKFIKETSKRIRPVIQEYCCVCFSNNSNKKNALVMCNGCYRSYHQECHPNKISSEIVNSSEPYYCKEECKHTREKKKIETDLPRKNLPFMFNRGIKVPNQKGPKSIKISLTKPKTSDKKSIDPKEVTPIHTPMPNSPAQTTTETTVSQEPQELAVEPEPKVIKSEIVNGKSSLDLIKEQRHLHRKRGGLKEEDKIVLYTKNLPPIVGFKHDEIPLPSWEIHNEDKIDILSNKGNKRKNDKEEMLEDISDEAYIKRHHPLELSEKYSRCGSLINTSSIDEEAISKMIEKQTKKRKLKKGYIYI</sequence>
<protein>
    <recommendedName>
        <fullName evidence="9">PHD-type domain-containing protein</fullName>
    </recommendedName>
</protein>